<dbReference type="EMBL" id="FNBD01000016">
    <property type="protein sequence ID" value="SDF44885.1"/>
    <property type="molecule type" value="Genomic_DNA"/>
</dbReference>
<evidence type="ECO:0000313" key="1">
    <source>
        <dbReference type="EMBL" id="SDF44885.1"/>
    </source>
</evidence>
<dbReference type="RefSeq" id="WP_074539357.1">
    <property type="nucleotide sequence ID" value="NZ_FNBD01000016.1"/>
</dbReference>
<protein>
    <submittedName>
        <fullName evidence="1">Uncharacterized protein</fullName>
    </submittedName>
</protein>
<name>A0A1G7L636_9FLAO</name>
<dbReference type="AlphaFoldDB" id="A0A1G7L636"/>
<gene>
    <name evidence="1" type="ORF">SAMN04487992_1162</name>
</gene>
<proteinExistence type="predicted"/>
<keyword evidence="2" id="KW-1185">Reference proteome</keyword>
<dbReference type="Proteomes" id="UP000182114">
    <property type="component" value="Unassembled WGS sequence"/>
</dbReference>
<organism evidence="1 2">
    <name type="scientific">Cellulophaga baltica</name>
    <dbReference type="NCBI Taxonomy" id="76594"/>
    <lineage>
        <taxon>Bacteria</taxon>
        <taxon>Pseudomonadati</taxon>
        <taxon>Bacteroidota</taxon>
        <taxon>Flavobacteriia</taxon>
        <taxon>Flavobacteriales</taxon>
        <taxon>Flavobacteriaceae</taxon>
        <taxon>Cellulophaga</taxon>
    </lineage>
</organism>
<reference evidence="2" key="1">
    <citation type="submission" date="2016-10" db="EMBL/GenBank/DDBJ databases">
        <authorList>
            <person name="Varghese N."/>
            <person name="Submissions S."/>
        </authorList>
    </citation>
    <scope>NUCLEOTIDE SEQUENCE [LARGE SCALE GENOMIC DNA]</scope>
    <source>
        <strain evidence="2">DSM 24729</strain>
    </source>
</reference>
<evidence type="ECO:0000313" key="2">
    <source>
        <dbReference type="Proteomes" id="UP000182114"/>
    </source>
</evidence>
<accession>A0A1G7L636</accession>
<sequence length="238" mass="28570">MGHISIVYGMIKLNDIKSFNKTIQEMKPDENYPWIRAEMFNTKSIEHPYYYESPITTFGTTYKNLSGGNDWSEFILKFEYLLGKIDFDYARIRFETEFLGDFEFFWGRKTGRKPEFYKKDDLIERDKWFFGYGFRHMYGGLISENTPDIPFDFKYPLEFDVDAKNSFNKKVVELNEIEIDTKKYFKNHTEILKNDNTNLILTYLKLNNVIEYGWEAEKGFFLKRLKEIKKVNTPYNTV</sequence>